<evidence type="ECO:0000313" key="6">
    <source>
        <dbReference type="Proteomes" id="UP000250136"/>
    </source>
</evidence>
<dbReference type="AlphaFoldDB" id="A0A0Q2S7C2"/>
<dbReference type="EMBL" id="FOIW01000003">
    <property type="protein sequence ID" value="SEW23318.1"/>
    <property type="molecule type" value="Genomic_DNA"/>
</dbReference>
<dbReference type="EMBL" id="CP015105">
    <property type="protein sequence ID" value="ASJ13366.1"/>
    <property type="molecule type" value="Genomic_DNA"/>
</dbReference>
<evidence type="ECO:0000313" key="4">
    <source>
        <dbReference type="Proteomes" id="UP000051862"/>
    </source>
</evidence>
<dbReference type="Gene3D" id="3.40.50.300">
    <property type="entry name" value="P-loop containing nucleotide triphosphate hydrolases"/>
    <property type="match status" value="1"/>
</dbReference>
<dbReference type="Proteomes" id="UP000051862">
    <property type="component" value="Unassembled WGS sequence"/>
</dbReference>
<dbReference type="OrthoDB" id="97044at2157"/>
<dbReference type="EMBL" id="LIXN01000002">
    <property type="protein sequence ID" value="KQH83227.1"/>
    <property type="molecule type" value="Genomic_DNA"/>
</dbReference>
<dbReference type="KEGG" id="ttd:A3L14_10960"/>
<dbReference type="STRING" id="277988.SAMN05216170_2300"/>
<name>A0A0Q2S7C2_9EURY</name>
<dbReference type="RefSeq" id="WP_055428431.1">
    <property type="nucleotide sequence ID" value="NZ_CP015105.1"/>
</dbReference>
<proteinExistence type="predicted"/>
<evidence type="ECO:0000313" key="1">
    <source>
        <dbReference type="EMBL" id="ASJ13366.1"/>
    </source>
</evidence>
<accession>A0A0Q2S7C2</accession>
<reference evidence="2 4" key="1">
    <citation type="submission" date="2015-08" db="EMBL/GenBank/DDBJ databases">
        <title>Thermococcus thioreducens DSM 14981 genome sequencing.</title>
        <authorList>
            <person name="Hong S.-J."/>
            <person name="Kim M.-C."/>
            <person name="Shin J.-H."/>
        </authorList>
    </citation>
    <scope>NUCLEOTIDE SEQUENCE [LARGE SCALE GENOMIC DNA]</scope>
    <source>
        <strain evidence="2 4">DSM 14981</strain>
    </source>
</reference>
<dbReference type="GeneID" id="33334952"/>
<evidence type="ECO:0000313" key="3">
    <source>
        <dbReference type="EMBL" id="SEW23318.1"/>
    </source>
</evidence>
<dbReference type="InterPro" id="IPR027417">
    <property type="entry name" value="P-loop_NTPase"/>
</dbReference>
<dbReference type="SUPFAM" id="SSF52540">
    <property type="entry name" value="P-loop containing nucleoside triphosphate hydrolases"/>
    <property type="match status" value="1"/>
</dbReference>
<reference evidence="1 6" key="2">
    <citation type="submission" date="2016-04" db="EMBL/GenBank/DDBJ databases">
        <title>Complete genome sequence of Thermococcus thioreducens type strain OGL-20P.</title>
        <authorList>
            <person name="Oger P.M."/>
        </authorList>
    </citation>
    <scope>NUCLEOTIDE SEQUENCE [LARGE SCALE GENOMIC DNA]</scope>
    <source>
        <strain evidence="1 6">OGL-20P</strain>
    </source>
</reference>
<evidence type="ECO:0000313" key="5">
    <source>
        <dbReference type="Proteomes" id="UP000182125"/>
    </source>
</evidence>
<protein>
    <submittedName>
        <fullName evidence="2">Uncharacterized protein</fullName>
    </submittedName>
</protein>
<dbReference type="PATRIC" id="fig|277988.4.peg.141"/>
<evidence type="ECO:0000313" key="2">
    <source>
        <dbReference type="EMBL" id="KQH83227.1"/>
    </source>
</evidence>
<dbReference type="Proteomes" id="UP000182125">
    <property type="component" value="Unassembled WGS sequence"/>
</dbReference>
<keyword evidence="6" id="KW-1185">Reference proteome</keyword>
<reference evidence="3" key="4">
    <citation type="submission" date="2016-10" db="EMBL/GenBank/DDBJ databases">
        <authorList>
            <person name="de Groot N.N."/>
        </authorList>
    </citation>
    <scope>NUCLEOTIDE SEQUENCE [LARGE SCALE GENOMIC DNA]</scope>
    <source>
        <strain evidence="3">OGL-20</strain>
    </source>
</reference>
<organism evidence="2 4">
    <name type="scientific">Thermococcus thioreducens</name>
    <dbReference type="NCBI Taxonomy" id="277988"/>
    <lineage>
        <taxon>Archaea</taxon>
        <taxon>Methanobacteriati</taxon>
        <taxon>Methanobacteriota</taxon>
        <taxon>Thermococci</taxon>
        <taxon>Thermococcales</taxon>
        <taxon>Thermococcaceae</taxon>
        <taxon>Thermococcus</taxon>
    </lineage>
</organism>
<gene>
    <name evidence="1" type="ORF">A3L14_10960</name>
    <name evidence="2" type="ORF">AMR53_00650</name>
    <name evidence="3" type="ORF">SAMN05216170_2300</name>
</gene>
<dbReference type="Proteomes" id="UP000250136">
    <property type="component" value="Chromosome"/>
</dbReference>
<sequence>MMSAYLDRFVVQPKEFQIDQPRTHAVGLTRGKNFVYVSADMVHRYISGQTNAGKTTLAQTLMEVDFLRGRKIVEIEPALEAKNERAFMNLPNDDDGMLEVLNKYFHLEPRPFKAIVYSPATRKYRAFMKNDEGIRSKFYKSLKITEPDVVDLILAIFPGGSIERLIINKAYKKYTEEIRPKRKERSISEFLEVFEEVGKEANFSSFTLLKLEYIASVLHSDGKHKIDEILKKKDEISVFTFTFIRDPLERYLWAMAILNIIYDRWEYLKRKEDILSFYVADAHLLAPKKKKDMIDTLARYQERMKQNLQVYSRISRGKGLLWTFDSQEFDDLDDVVVAQCQERFIKRMRNRDVAEKLKIDYTELRRLDKKFAFFDDGYMVKKILVRPPMSRKARSGEFLPIHFVKEYKRWENEEANY</sequence>
<reference evidence="5" key="3">
    <citation type="submission" date="2016-10" db="EMBL/GenBank/DDBJ databases">
        <authorList>
            <person name="Varghese N."/>
            <person name="Submissions S."/>
        </authorList>
    </citation>
    <scope>NUCLEOTIDE SEQUENCE [LARGE SCALE GENOMIC DNA]</scope>
    <source>
        <strain evidence="5">OGL-20</strain>
    </source>
</reference>